<sequence>MEKLKKTLLLLTAIFLVITNGCRESEYVIPNEFSVITDNGGGTGTTTWRADNKYLLDGIVFVNDGQTLTIEPGTVIRAKTGQDINASALVVARGGRIIAEGTPEKPIIFTVEGDDLEGSVPIENNGLWGGVIVLGNAPVNSASGESFIEGIPEQEPRGIYGGNINKDNSGIIKYVSIRHGGTSIGEGNEINGLTLGGVGSETTLEHVEVISNRDDGFEFFGGTVNGKYLLSAFCGDDAFDFDLGYRGKCQFIVGLQAGATGDLLFELSDRESTPRTRPIIANATFIGKGMDENGQVGRYDNSSAGTIANSIFLHQKDGIDIEYSASDLDSYQQFLNGHIGILNNIFYNVGNNSALQILGVYPDNITDVTEQDAYVSSHFEIWNNELDNPGIAYNSQTIDVMNLIPVKKNTGEFAELDDEWFETTNFKGAMGNSNWLKPWSILTSEELLQ</sequence>
<proteinExistence type="predicted"/>
<dbReference type="EMBL" id="QEWP01000002">
    <property type="protein sequence ID" value="PWE00891.1"/>
    <property type="molecule type" value="Genomic_DNA"/>
</dbReference>
<dbReference type="PANTHER" id="PTHR41339:SF1">
    <property type="entry name" value="SECRETED PROTEIN"/>
    <property type="match status" value="1"/>
</dbReference>
<dbReference type="Proteomes" id="UP000244956">
    <property type="component" value="Unassembled WGS sequence"/>
</dbReference>
<dbReference type="InterPro" id="IPR011050">
    <property type="entry name" value="Pectin_lyase_fold/virulence"/>
</dbReference>
<evidence type="ECO:0000313" key="1">
    <source>
        <dbReference type="EMBL" id="PWE00891.1"/>
    </source>
</evidence>
<dbReference type="AlphaFoldDB" id="A0A2U2BCV4"/>
<dbReference type="SUPFAM" id="SSF51126">
    <property type="entry name" value="Pectin lyase-like"/>
    <property type="match status" value="1"/>
</dbReference>
<name>A0A2U2BCV4_9BACT</name>
<organism evidence="1 2">
    <name type="scientific">Marinilabilia rubra</name>
    <dbReference type="NCBI Taxonomy" id="2162893"/>
    <lineage>
        <taxon>Bacteria</taxon>
        <taxon>Pseudomonadati</taxon>
        <taxon>Bacteroidota</taxon>
        <taxon>Bacteroidia</taxon>
        <taxon>Marinilabiliales</taxon>
        <taxon>Marinilabiliaceae</taxon>
        <taxon>Marinilabilia</taxon>
    </lineage>
</organism>
<keyword evidence="2" id="KW-1185">Reference proteome</keyword>
<comment type="caution">
    <text evidence="1">The sequence shown here is derived from an EMBL/GenBank/DDBJ whole genome shotgun (WGS) entry which is preliminary data.</text>
</comment>
<dbReference type="RefSeq" id="WP_109263262.1">
    <property type="nucleotide sequence ID" value="NZ_QEWP01000002.1"/>
</dbReference>
<dbReference type="PANTHER" id="PTHR41339">
    <property type="entry name" value="LIPL48"/>
    <property type="match status" value="1"/>
</dbReference>
<evidence type="ECO:0000313" key="2">
    <source>
        <dbReference type="Proteomes" id="UP000244956"/>
    </source>
</evidence>
<dbReference type="OrthoDB" id="1521716at2"/>
<protein>
    <recommendedName>
        <fullName evidence="3">T9SS C-terminal target domain-containing protein</fullName>
    </recommendedName>
</protein>
<reference evidence="1 2" key="1">
    <citation type="submission" date="2018-05" db="EMBL/GenBank/DDBJ databases">
        <title>Marinilabilia rubrum sp. nov., isolated from saltern sediment.</title>
        <authorList>
            <person name="Zhang R."/>
        </authorList>
    </citation>
    <scope>NUCLEOTIDE SEQUENCE [LARGE SCALE GENOMIC DNA]</scope>
    <source>
        <strain evidence="1 2">WTE16</strain>
    </source>
</reference>
<evidence type="ECO:0008006" key="3">
    <source>
        <dbReference type="Google" id="ProtNLM"/>
    </source>
</evidence>
<accession>A0A2U2BCV4</accession>
<gene>
    <name evidence="1" type="ORF">DDZ16_03300</name>
</gene>